<gene>
    <name evidence="4" type="ORF">EDC39_11451</name>
</gene>
<evidence type="ECO:0000313" key="5">
    <source>
        <dbReference type="Proteomes" id="UP000324159"/>
    </source>
</evidence>
<evidence type="ECO:0000313" key="4">
    <source>
        <dbReference type="EMBL" id="TYO96345.1"/>
    </source>
</evidence>
<feature type="domain" description="Zinc finger/thioredoxin putative" evidence="3">
    <location>
        <begin position="1"/>
        <end position="35"/>
    </location>
</feature>
<keyword evidence="2" id="KW-1133">Transmembrane helix</keyword>
<comment type="caution">
    <text evidence="4">The sequence shown here is derived from an EMBL/GenBank/DDBJ whole genome shotgun (WGS) entry which is preliminary data.</text>
</comment>
<feature type="compositionally biased region" description="Acidic residues" evidence="1">
    <location>
        <begin position="83"/>
        <end position="102"/>
    </location>
</feature>
<feature type="region of interest" description="Disordered" evidence="1">
    <location>
        <begin position="283"/>
        <end position="333"/>
    </location>
</feature>
<dbReference type="InterPro" id="IPR021834">
    <property type="entry name" value="DUF3426"/>
</dbReference>
<dbReference type="EMBL" id="VNIB01000014">
    <property type="protein sequence ID" value="TYO96345.1"/>
    <property type="molecule type" value="Genomic_DNA"/>
</dbReference>
<dbReference type="OrthoDB" id="5506264at2"/>
<feature type="compositionally biased region" description="Pro residues" evidence="1">
    <location>
        <begin position="40"/>
        <end position="56"/>
    </location>
</feature>
<organism evidence="4 5">
    <name type="scientific">Geothermobacter ehrlichii</name>
    <dbReference type="NCBI Taxonomy" id="213224"/>
    <lineage>
        <taxon>Bacteria</taxon>
        <taxon>Pseudomonadati</taxon>
        <taxon>Thermodesulfobacteriota</taxon>
        <taxon>Desulfuromonadia</taxon>
        <taxon>Desulfuromonadales</taxon>
        <taxon>Geothermobacteraceae</taxon>
        <taxon>Geothermobacter</taxon>
    </lineage>
</organism>
<feature type="compositionally biased region" description="Pro residues" evidence="1">
    <location>
        <begin position="287"/>
        <end position="297"/>
    </location>
</feature>
<feature type="compositionally biased region" description="Polar residues" evidence="1">
    <location>
        <begin position="138"/>
        <end position="152"/>
    </location>
</feature>
<dbReference type="Pfam" id="PF13717">
    <property type="entry name" value="Zn_ribbon_4"/>
    <property type="match status" value="1"/>
</dbReference>
<evidence type="ECO:0000256" key="2">
    <source>
        <dbReference type="SAM" id="Phobius"/>
    </source>
</evidence>
<keyword evidence="2" id="KW-0472">Membrane</keyword>
<feature type="compositionally biased region" description="Acidic residues" evidence="1">
    <location>
        <begin position="116"/>
        <end position="134"/>
    </location>
</feature>
<dbReference type="RefSeq" id="WP_148896818.1">
    <property type="nucleotide sequence ID" value="NZ_VNIB01000014.1"/>
</dbReference>
<feature type="region of interest" description="Disordered" evidence="1">
    <location>
        <begin position="36"/>
        <end position="239"/>
    </location>
</feature>
<feature type="transmembrane region" description="Helical" evidence="2">
    <location>
        <begin position="338"/>
        <end position="356"/>
    </location>
</feature>
<evidence type="ECO:0000259" key="3">
    <source>
        <dbReference type="Pfam" id="PF13717"/>
    </source>
</evidence>
<accession>A0A5D3WHZ4</accession>
<dbReference type="NCBIfam" id="TIGR02098">
    <property type="entry name" value="MJ0042_CXXC"/>
    <property type="match status" value="1"/>
</dbReference>
<dbReference type="AlphaFoldDB" id="A0A5D3WHZ4"/>
<sequence length="513" mass="55336">MIIQCEACQTRFRLAEEKLKPGGVKVRCSRCGKIFAVPGPSKPPAAPPKPAQPPSEPRPETAKKASNAPAESGGTDRTAAETGGDEFDFDEFNMESFDEEPTAETPAPSAAGFADIGDELPDLDLPDDFSFDDEPGQKTDSTFDTSADQAESGSGDDLLADFSPDDLLDETERLDAPVPVDMPEMDDIFSSDNQQGHWDASAIEPGEPHIGGDLGKTYEMGDDLSSLPEVDFPDPGEIDQIDLDAEESPGIDLDAAPSLELGIDDAKTAVDDTPPADDFVFEEEPAAEPPPTEPVPTRPTAETTADPPARKRTSAATPRTGRAQPGLNRRRKKKKSRALPLFLLFLLVLAGAYAYLADRQGTWDPVILAGHLQQMIDKRPPEDPTAHIELRNLKGFFVTNQSAGQIFAISGEAVNRYRTTRSAMVVKGIIYDRKGKPVVQQKAFCGNPLDEAALRTLPYSKIEESMNNQFGDSLSNLDVAPGKAVPFTIVFRNLPGEVAEFTVVVVDSRPGTQ</sequence>
<reference evidence="4 5" key="1">
    <citation type="submission" date="2019-07" db="EMBL/GenBank/DDBJ databases">
        <title>Genomic Encyclopedia of Type Strains, Phase IV (KMG-IV): sequencing the most valuable type-strain genomes for metagenomic binning, comparative biology and taxonomic classification.</title>
        <authorList>
            <person name="Goeker M."/>
        </authorList>
    </citation>
    <scope>NUCLEOTIDE SEQUENCE [LARGE SCALE GENOMIC DNA]</scope>
    <source>
        <strain evidence="4 5">SS015</strain>
    </source>
</reference>
<protein>
    <submittedName>
        <fullName evidence="4">Putative Zn finger-like uncharacterized protein</fullName>
    </submittedName>
</protein>
<keyword evidence="2" id="KW-0812">Transmembrane</keyword>
<dbReference type="Pfam" id="PF11906">
    <property type="entry name" value="DUF3426"/>
    <property type="match status" value="1"/>
</dbReference>
<keyword evidence="5" id="KW-1185">Reference proteome</keyword>
<name>A0A5D3WHZ4_9BACT</name>
<dbReference type="InterPro" id="IPR011723">
    <property type="entry name" value="Znf/thioredoxin_put"/>
</dbReference>
<evidence type="ECO:0000256" key="1">
    <source>
        <dbReference type="SAM" id="MobiDB-lite"/>
    </source>
</evidence>
<dbReference type="Proteomes" id="UP000324159">
    <property type="component" value="Unassembled WGS sequence"/>
</dbReference>
<proteinExistence type="predicted"/>